<dbReference type="GeneID" id="56929232"/>
<dbReference type="InterPro" id="IPR000644">
    <property type="entry name" value="CBS_dom"/>
</dbReference>
<dbReference type="PANTHER" id="PTHR42745">
    <property type="match status" value="1"/>
</dbReference>
<dbReference type="InterPro" id="IPR035474">
    <property type="entry name" value="SIS_Kpsf"/>
</dbReference>
<sequence length="319" mass="34278">MKSDFGKLTKQILNAEAEALLRVSLDHTTLEPIITCLAHAPLVVIMGVGKSAHIGRKIAATLTSTGTKAIFLHPTESLHGDMGIVGPRDVILAISYGGESMELLEALGSLKPKTLIAMTKDNNNSLSKLATYLIPLKLTQEAISFGVPSTSTTLSLALGDVLAACLMEVKNFSREDFAKLHPGGLLGKKLRLRVRDILLTKNLPLVDQEACLHAALVEANDKCLGNALLVDDQQRLIGILSDGDIRRALLQSEFDSTAPAKNFATLNPKTISNLDMLVVEALELIETYKISLLVVCDNQKKVLGVLHLHTLLALGLGNN</sequence>
<dbReference type="InterPro" id="IPR046342">
    <property type="entry name" value="CBS_dom_sf"/>
</dbReference>
<comment type="similarity">
    <text evidence="1 4">Belongs to the SIS family. GutQ/KpsF subfamily.</text>
</comment>
<dbReference type="Pfam" id="PF00571">
    <property type="entry name" value="CBS"/>
    <property type="match status" value="2"/>
</dbReference>
<dbReference type="Gene3D" id="3.10.580.10">
    <property type="entry name" value="CBS-domain"/>
    <property type="match status" value="1"/>
</dbReference>
<dbReference type="PROSITE" id="PS51464">
    <property type="entry name" value="SIS"/>
    <property type="match status" value="1"/>
</dbReference>
<dbReference type="PIRSF" id="PIRSF004692">
    <property type="entry name" value="KdsD_KpsF"/>
    <property type="match status" value="1"/>
</dbReference>
<proteinExistence type="inferred from homology"/>
<gene>
    <name evidence="8" type="primary">kpsF</name>
    <name evidence="8" type="ORF">NHP190020_09330</name>
</gene>
<evidence type="ECO:0000313" key="8">
    <source>
        <dbReference type="EMBL" id="BCD45894.1"/>
    </source>
</evidence>
<dbReference type="Gene3D" id="3.40.50.10490">
    <property type="entry name" value="Glucose-6-phosphate isomerase like protein, domain 1"/>
    <property type="match status" value="1"/>
</dbReference>
<evidence type="ECO:0000256" key="2">
    <source>
        <dbReference type="ARBA" id="ARBA00022737"/>
    </source>
</evidence>
<evidence type="ECO:0000259" key="7">
    <source>
        <dbReference type="PROSITE" id="PS51464"/>
    </source>
</evidence>
<dbReference type="NCBIfam" id="TIGR00393">
    <property type="entry name" value="kpsF"/>
    <property type="match status" value="1"/>
</dbReference>
<feature type="domain" description="SIS" evidence="7">
    <location>
        <begin position="33"/>
        <end position="172"/>
    </location>
</feature>
<accession>A0ABM7KZV9</accession>
<keyword evidence="9" id="KW-1185">Reference proteome</keyword>
<dbReference type="SUPFAM" id="SSF53697">
    <property type="entry name" value="SIS domain"/>
    <property type="match status" value="1"/>
</dbReference>
<dbReference type="InterPro" id="IPR004800">
    <property type="entry name" value="KdsD/KpsF-type"/>
</dbReference>
<evidence type="ECO:0000256" key="5">
    <source>
        <dbReference type="PROSITE-ProRule" id="PRU00703"/>
    </source>
</evidence>
<dbReference type="Proteomes" id="UP000509742">
    <property type="component" value="Chromosome"/>
</dbReference>
<dbReference type="PANTHER" id="PTHR42745:SF1">
    <property type="entry name" value="ARABINOSE 5-PHOSPHATE ISOMERASE KDSD"/>
    <property type="match status" value="1"/>
</dbReference>
<evidence type="ECO:0000256" key="4">
    <source>
        <dbReference type="PIRNR" id="PIRNR004692"/>
    </source>
</evidence>
<reference evidence="8 9" key="1">
    <citation type="submission" date="2020-04" db="EMBL/GenBank/DDBJ databases">
        <title>Genomic analysis of gastric non-Helicobacter pylori Helicobacters isolated in Japan.</title>
        <authorList>
            <person name="Suzuki M."/>
            <person name="Rimbara E."/>
        </authorList>
    </citation>
    <scope>NUCLEOTIDE SEQUENCE [LARGE SCALE GENOMIC DNA]</scope>
    <source>
        <strain evidence="8 9">NHP19-0020</strain>
    </source>
</reference>
<dbReference type="Pfam" id="PF01380">
    <property type="entry name" value="SIS"/>
    <property type="match status" value="1"/>
</dbReference>
<keyword evidence="3 5" id="KW-0129">CBS domain</keyword>
<protein>
    <submittedName>
        <fullName evidence="8">Polysialic acid capsule expression protein KpsF</fullName>
    </submittedName>
</protein>
<feature type="domain" description="CBS" evidence="6">
    <location>
        <begin position="264"/>
        <end position="319"/>
    </location>
</feature>
<evidence type="ECO:0000313" key="9">
    <source>
        <dbReference type="Proteomes" id="UP000509742"/>
    </source>
</evidence>
<evidence type="ECO:0000259" key="6">
    <source>
        <dbReference type="PROSITE" id="PS51371"/>
    </source>
</evidence>
<dbReference type="InterPro" id="IPR046348">
    <property type="entry name" value="SIS_dom_sf"/>
</dbReference>
<keyword evidence="2" id="KW-0677">Repeat</keyword>
<dbReference type="PROSITE" id="PS51371">
    <property type="entry name" value="CBS"/>
    <property type="match status" value="2"/>
</dbReference>
<name>A0ABM7KZV9_9HELI</name>
<dbReference type="CDD" id="cd05014">
    <property type="entry name" value="SIS_Kpsf"/>
    <property type="match status" value="1"/>
</dbReference>
<dbReference type="InterPro" id="IPR050986">
    <property type="entry name" value="GutQ/KpsF_isomerases"/>
</dbReference>
<evidence type="ECO:0000256" key="3">
    <source>
        <dbReference type="ARBA" id="ARBA00023122"/>
    </source>
</evidence>
<dbReference type="CDD" id="cd04604">
    <property type="entry name" value="CBS_pair_SIS_assoc"/>
    <property type="match status" value="1"/>
</dbReference>
<evidence type="ECO:0000256" key="1">
    <source>
        <dbReference type="ARBA" id="ARBA00008165"/>
    </source>
</evidence>
<dbReference type="RefSeq" id="WP_104685932.1">
    <property type="nucleotide sequence ID" value="NZ_AP023036.1"/>
</dbReference>
<organism evidence="8 9">
    <name type="scientific">Helicobacter suis</name>
    <dbReference type="NCBI Taxonomy" id="104628"/>
    <lineage>
        <taxon>Bacteria</taxon>
        <taxon>Pseudomonadati</taxon>
        <taxon>Campylobacterota</taxon>
        <taxon>Epsilonproteobacteria</taxon>
        <taxon>Campylobacterales</taxon>
        <taxon>Helicobacteraceae</taxon>
        <taxon>Helicobacter</taxon>
    </lineage>
</organism>
<dbReference type="EMBL" id="AP023036">
    <property type="protein sequence ID" value="BCD45894.1"/>
    <property type="molecule type" value="Genomic_DNA"/>
</dbReference>
<dbReference type="InterPro" id="IPR001347">
    <property type="entry name" value="SIS_dom"/>
</dbReference>
<feature type="domain" description="CBS" evidence="6">
    <location>
        <begin position="199"/>
        <end position="256"/>
    </location>
</feature>